<dbReference type="GO" id="GO:0005886">
    <property type="term" value="C:plasma membrane"/>
    <property type="evidence" value="ECO:0007669"/>
    <property type="project" value="UniProtKB-SubCell"/>
</dbReference>
<keyword evidence="3" id="KW-0328">Glycosyltransferase</keyword>
<comment type="caution">
    <text evidence="9">The sequence shown here is derived from an EMBL/GenBank/DDBJ whole genome shotgun (WGS) entry which is preliminary data.</text>
</comment>
<name>A0A1H8KGD5_9MICO</name>
<organism evidence="9 10">
    <name type="scientific">Cryobacterium luteum</name>
    <dbReference type="NCBI Taxonomy" id="1424661"/>
    <lineage>
        <taxon>Bacteria</taxon>
        <taxon>Bacillati</taxon>
        <taxon>Actinomycetota</taxon>
        <taxon>Actinomycetes</taxon>
        <taxon>Micrococcales</taxon>
        <taxon>Microbacteriaceae</taxon>
        <taxon>Cryobacterium</taxon>
    </lineage>
</organism>
<keyword evidence="7" id="KW-0472">Membrane</keyword>
<dbReference type="Pfam" id="PF13231">
    <property type="entry name" value="PMT_2"/>
    <property type="match status" value="1"/>
</dbReference>
<dbReference type="EMBL" id="SOFF01000028">
    <property type="protein sequence ID" value="TFB89971.1"/>
    <property type="molecule type" value="Genomic_DNA"/>
</dbReference>
<dbReference type="InterPro" id="IPR050297">
    <property type="entry name" value="LipidA_mod_glycosyltrf_83"/>
</dbReference>
<evidence type="ECO:0000256" key="2">
    <source>
        <dbReference type="ARBA" id="ARBA00022475"/>
    </source>
</evidence>
<dbReference type="GO" id="GO:0009103">
    <property type="term" value="P:lipopolysaccharide biosynthetic process"/>
    <property type="evidence" value="ECO:0007669"/>
    <property type="project" value="UniProtKB-ARBA"/>
</dbReference>
<evidence type="ECO:0000259" key="8">
    <source>
        <dbReference type="Pfam" id="PF13231"/>
    </source>
</evidence>
<sequence length="497" mass="53592">MRAVSVLIEGTYQNVARSFATPWLVSRWAIVVGILASVISILGSWIPSYWSDEVATLRASRLSWPELFAFVGHKDAVHTGYYSVMKLWVGVFGESELSTRSLSALAVGAGAAGLVVLVRSIGGLRIGIVAGIIFAILPRTTYMGIEARSFALSAAVAVWATLMLLLAARRRSWPWWIVYTLTVVAGTYLFLYSVLLLAVHALVLLLSHHTRGVLVRWVIAAVAAVAACLPILVVSVQQKEQIAWLSDQPVVNAWTILVEPAFDSSWPVAAIAWIAVVILVVRRRSVPAGPFRLAAAWVVVPLVLLFVADVAIGPLYTARYLSFTVPGMAILLALAFTRTPRNSVTWLLVGAVAVAGVPTYLAQRGPVAKNGGSDLAQIADYIHSHASPGDAIYLQDSGSVTLRPRQALYAYPHQFAGVIDIAFIAPFTVTGTFSDTTTAWEDMGPELAGVDRIWVVMAGTSVTDAETVLLPLGYVEGPPHETNRSVIAVYEREPGQR</sequence>
<evidence type="ECO:0000313" key="10">
    <source>
        <dbReference type="Proteomes" id="UP000297654"/>
    </source>
</evidence>
<gene>
    <name evidence="9" type="ORF">E3O10_07580</name>
</gene>
<dbReference type="Proteomes" id="UP000297654">
    <property type="component" value="Unassembled WGS sequence"/>
</dbReference>
<dbReference type="RefSeq" id="WP_134450354.1">
    <property type="nucleotide sequence ID" value="NZ_FOCN01000019.1"/>
</dbReference>
<keyword evidence="5" id="KW-0812">Transmembrane</keyword>
<dbReference type="STRING" id="1424661.SAMN05216281_11926"/>
<feature type="domain" description="Glycosyltransferase RgtA/B/C/D-like" evidence="8">
    <location>
        <begin position="84"/>
        <end position="231"/>
    </location>
</feature>
<evidence type="ECO:0000313" key="9">
    <source>
        <dbReference type="EMBL" id="TFB89971.1"/>
    </source>
</evidence>
<proteinExistence type="predicted"/>
<reference evidence="9 10" key="1">
    <citation type="submission" date="2019-03" db="EMBL/GenBank/DDBJ databases">
        <title>Genomics of glacier-inhabiting Cryobacterium strains.</title>
        <authorList>
            <person name="Liu Q."/>
            <person name="Xin Y.-H."/>
        </authorList>
    </citation>
    <scope>NUCLEOTIDE SEQUENCE [LARGE SCALE GENOMIC DNA]</scope>
    <source>
        <strain evidence="9 10">Hh15</strain>
    </source>
</reference>
<dbReference type="OrthoDB" id="5318634at2"/>
<dbReference type="PANTHER" id="PTHR33908:SF3">
    <property type="entry name" value="UNDECAPRENYL PHOSPHATE-ALPHA-4-AMINO-4-DEOXY-L-ARABINOSE ARABINOSYL TRANSFERASE"/>
    <property type="match status" value="1"/>
</dbReference>
<accession>A0A1H8KGD5</accession>
<keyword evidence="10" id="KW-1185">Reference proteome</keyword>
<evidence type="ECO:0000256" key="7">
    <source>
        <dbReference type="ARBA" id="ARBA00023136"/>
    </source>
</evidence>
<evidence type="ECO:0000256" key="1">
    <source>
        <dbReference type="ARBA" id="ARBA00004651"/>
    </source>
</evidence>
<evidence type="ECO:0000256" key="3">
    <source>
        <dbReference type="ARBA" id="ARBA00022676"/>
    </source>
</evidence>
<dbReference type="GO" id="GO:0010041">
    <property type="term" value="P:response to iron(III) ion"/>
    <property type="evidence" value="ECO:0007669"/>
    <property type="project" value="TreeGrafter"/>
</dbReference>
<dbReference type="GO" id="GO:0016763">
    <property type="term" value="F:pentosyltransferase activity"/>
    <property type="evidence" value="ECO:0007669"/>
    <property type="project" value="TreeGrafter"/>
</dbReference>
<evidence type="ECO:0000256" key="6">
    <source>
        <dbReference type="ARBA" id="ARBA00022989"/>
    </source>
</evidence>
<dbReference type="InterPro" id="IPR038731">
    <property type="entry name" value="RgtA/B/C-like"/>
</dbReference>
<evidence type="ECO:0000256" key="5">
    <source>
        <dbReference type="ARBA" id="ARBA00022692"/>
    </source>
</evidence>
<keyword evidence="6" id="KW-1133">Transmembrane helix</keyword>
<dbReference type="AlphaFoldDB" id="A0A1H8KGD5"/>
<comment type="subcellular location">
    <subcellularLocation>
        <location evidence="1">Cell membrane</location>
        <topology evidence="1">Multi-pass membrane protein</topology>
    </subcellularLocation>
</comment>
<keyword evidence="2" id="KW-1003">Cell membrane</keyword>
<evidence type="ECO:0000256" key="4">
    <source>
        <dbReference type="ARBA" id="ARBA00022679"/>
    </source>
</evidence>
<protein>
    <recommendedName>
        <fullName evidence="8">Glycosyltransferase RgtA/B/C/D-like domain-containing protein</fullName>
    </recommendedName>
</protein>
<keyword evidence="4" id="KW-0808">Transferase</keyword>
<dbReference type="PANTHER" id="PTHR33908">
    <property type="entry name" value="MANNOSYLTRANSFERASE YKCB-RELATED"/>
    <property type="match status" value="1"/>
</dbReference>